<evidence type="ECO:0000313" key="2">
    <source>
        <dbReference type="EMBL" id="CAB3409584.1"/>
    </source>
</evidence>
<evidence type="ECO:0000313" key="3">
    <source>
        <dbReference type="Proteomes" id="UP000494206"/>
    </source>
</evidence>
<name>A0A8S1FE73_9PELO</name>
<reference evidence="2 3" key="1">
    <citation type="submission" date="2020-04" db="EMBL/GenBank/DDBJ databases">
        <authorList>
            <person name="Laetsch R D."/>
            <person name="Stevens L."/>
            <person name="Kumar S."/>
            <person name="Blaxter L. M."/>
        </authorList>
    </citation>
    <scope>NUCLEOTIDE SEQUENCE [LARGE SCALE GENOMIC DNA]</scope>
</reference>
<comment type="caution">
    <text evidence="2">The sequence shown here is derived from an EMBL/GenBank/DDBJ whole genome shotgun (WGS) entry which is preliminary data.</text>
</comment>
<dbReference type="Proteomes" id="UP000494206">
    <property type="component" value="Unassembled WGS sequence"/>
</dbReference>
<feature type="region of interest" description="Disordered" evidence="1">
    <location>
        <begin position="261"/>
        <end position="295"/>
    </location>
</feature>
<proteinExistence type="predicted"/>
<organism evidence="2 3">
    <name type="scientific">Caenorhabditis bovis</name>
    <dbReference type="NCBI Taxonomy" id="2654633"/>
    <lineage>
        <taxon>Eukaryota</taxon>
        <taxon>Metazoa</taxon>
        <taxon>Ecdysozoa</taxon>
        <taxon>Nematoda</taxon>
        <taxon>Chromadorea</taxon>
        <taxon>Rhabditida</taxon>
        <taxon>Rhabditina</taxon>
        <taxon>Rhabditomorpha</taxon>
        <taxon>Rhabditoidea</taxon>
        <taxon>Rhabditidae</taxon>
        <taxon>Peloderinae</taxon>
        <taxon>Caenorhabditis</taxon>
    </lineage>
</organism>
<dbReference type="EMBL" id="CADEPM010000008">
    <property type="protein sequence ID" value="CAB3409584.1"/>
    <property type="molecule type" value="Genomic_DNA"/>
</dbReference>
<sequence length="368" mass="41124">MDCLKSKLIINLMIPARFADSFVLPNRHRLRPLAAIAARHERQRESSDEARIKDGDRRVIFTNFSHSKMKSILVLIGLVVASQAAVRRDTAVIINNVQHNFKDNCYIKAGGGCKCDVKEGHDEVTTREFDNIDFCKKPVELQTAENKKKLGDEIKQKFGAFKDNCFPKPSGGCKCNVDLGHGETVIEYSRDSDCKKAVEVKTAEDKKNVNDEIKEKFGNFKENCFPKPSGGCKCNEKDANGNEVVTSYNNAEQCSVRAKRDIGVQHQRQPSSVARASVKDLPQHQSRSQPNYDVRDPVRERAQANYAAVVDELKNKFKGLKDGCYPRPRGCLCVIGKTPEGRDITERRMKESECKCAEGERGPGCPAA</sequence>
<dbReference type="OrthoDB" id="5846381at2759"/>
<keyword evidence="3" id="KW-1185">Reference proteome</keyword>
<accession>A0A8S1FE73</accession>
<evidence type="ECO:0000256" key="1">
    <source>
        <dbReference type="SAM" id="MobiDB-lite"/>
    </source>
</evidence>
<gene>
    <name evidence="2" type="ORF">CBOVIS_LOCUS11221</name>
</gene>
<dbReference type="AlphaFoldDB" id="A0A8S1FE73"/>
<protein>
    <submittedName>
        <fullName evidence="2">Uncharacterized protein</fullName>
    </submittedName>
</protein>